<reference evidence="1 4" key="1">
    <citation type="submission" date="2018-01" db="EMBL/GenBank/DDBJ databases">
        <title>Genetic Diversity of Clostridium botulinum in seafood.</title>
        <authorList>
            <person name="Athira V."/>
            <person name="Arun Jyothi P.V."/>
            <person name="Lalitha K.V."/>
            <person name="Joseph T.C."/>
        </authorList>
    </citation>
    <scope>NUCLEOTIDE SEQUENCE [LARGE SCALE GENOMIC DNA]</scope>
    <source>
        <strain evidence="1 4">Mfbjulcb8</strain>
    </source>
</reference>
<evidence type="ECO:0000313" key="6">
    <source>
        <dbReference type="Proteomes" id="UP000480039"/>
    </source>
</evidence>
<dbReference type="Proteomes" id="UP000480039">
    <property type="component" value="Unassembled WGS sequence"/>
</dbReference>
<dbReference type="EMBL" id="SWQE01000009">
    <property type="protein sequence ID" value="NFJ09925.1"/>
    <property type="molecule type" value="Genomic_DNA"/>
</dbReference>
<name>A0A396TWT4_CLOBO</name>
<accession>A0A396TWT4</accession>
<evidence type="ECO:0000313" key="4">
    <source>
        <dbReference type="Proteomes" id="UP000240615"/>
    </source>
</evidence>
<dbReference type="EMBL" id="CP027777">
    <property type="protein sequence ID" value="AVQ39684.1"/>
    <property type="molecule type" value="Genomic_DNA"/>
</dbReference>
<dbReference type="AlphaFoldDB" id="A0A396TWT4"/>
<evidence type="ECO:0000313" key="1">
    <source>
        <dbReference type="EMBL" id="AVQ39684.1"/>
    </source>
</evidence>
<proteinExistence type="predicted"/>
<dbReference type="Proteomes" id="UP000472521">
    <property type="component" value="Unassembled WGS sequence"/>
</dbReference>
<dbReference type="Proteomes" id="UP000240615">
    <property type="component" value="Chromosome"/>
</dbReference>
<reference evidence="5 6" key="2">
    <citation type="submission" date="2019-04" db="EMBL/GenBank/DDBJ databases">
        <title>Genome sequencing of Clostridium botulinum Groups I-IV and Clostridium butyricum.</title>
        <authorList>
            <person name="Brunt J."/>
            <person name="Van Vliet A.H.M."/>
            <person name="Stringer S.C."/>
            <person name="Carter A.T."/>
            <person name="Peck M.W."/>
        </authorList>
    </citation>
    <scope>NUCLEOTIDE SEQUENCE [LARGE SCALE GENOMIC DNA]</scope>
    <source>
        <strain evidence="3 6">Colworth BL30</strain>
        <strain evidence="2 5">IFR 18/054</strain>
    </source>
</reference>
<evidence type="ECO:0000313" key="3">
    <source>
        <dbReference type="EMBL" id="NFJ09925.1"/>
    </source>
</evidence>
<gene>
    <name evidence="1" type="ORF">C7M56_13745</name>
    <name evidence="3" type="ORF">FC871_15875</name>
    <name evidence="2" type="ORF">FCV25_05565</name>
</gene>
<evidence type="ECO:0000313" key="2">
    <source>
        <dbReference type="EMBL" id="NFF01247.1"/>
    </source>
</evidence>
<organism evidence="3 6">
    <name type="scientific">Clostridium botulinum</name>
    <dbReference type="NCBI Taxonomy" id="1491"/>
    <lineage>
        <taxon>Bacteria</taxon>
        <taxon>Bacillati</taxon>
        <taxon>Bacillota</taxon>
        <taxon>Clostridia</taxon>
        <taxon>Eubacteriales</taxon>
        <taxon>Clostridiaceae</taxon>
        <taxon>Clostridium</taxon>
    </lineage>
</organism>
<protein>
    <submittedName>
        <fullName evidence="3">Uncharacterized protein</fullName>
    </submittedName>
</protein>
<sequence length="39" mass="4593">MHNEVKSICGYICLAKNILFHIKLIGVYLRNNYQNKINL</sequence>
<dbReference type="EMBL" id="SWND01000002">
    <property type="protein sequence ID" value="NFF01247.1"/>
    <property type="molecule type" value="Genomic_DNA"/>
</dbReference>
<evidence type="ECO:0000313" key="5">
    <source>
        <dbReference type="Proteomes" id="UP000472521"/>
    </source>
</evidence>